<dbReference type="InterPro" id="IPR011762">
    <property type="entry name" value="COA_CT_N"/>
</dbReference>
<dbReference type="PANTHER" id="PTHR43842:SF2">
    <property type="entry name" value="PROPIONYL-COA CARBOXYLASE BETA CHAIN, MITOCHONDRIAL"/>
    <property type="match status" value="1"/>
</dbReference>
<proteinExistence type="predicted"/>
<dbReference type="RefSeq" id="WP_274191188.1">
    <property type="nucleotide sequence ID" value="NZ_BAABHN010000068.1"/>
</dbReference>
<dbReference type="SUPFAM" id="SSF52096">
    <property type="entry name" value="ClpP/crotonase"/>
    <property type="match status" value="2"/>
</dbReference>
<feature type="domain" description="CoA carboxyltransferase N-terminal" evidence="2">
    <location>
        <begin position="33"/>
        <end position="287"/>
    </location>
</feature>
<dbReference type="PROSITE" id="PS50989">
    <property type="entry name" value="COA_CT_CTER"/>
    <property type="match status" value="1"/>
</dbReference>
<evidence type="ECO:0000259" key="3">
    <source>
        <dbReference type="PROSITE" id="PS50989"/>
    </source>
</evidence>
<dbReference type="InterPro" id="IPR011763">
    <property type="entry name" value="COA_CT_C"/>
</dbReference>
<gene>
    <name evidence="4" type="ORF">ACFPEL_29900</name>
</gene>
<dbReference type="Pfam" id="PF01039">
    <property type="entry name" value="Carboxyl_trans"/>
    <property type="match status" value="1"/>
</dbReference>
<dbReference type="EC" id="6.-.-.-" evidence="4"/>
<protein>
    <submittedName>
        <fullName evidence="4">Acyl-CoA carboxylase subunit beta</fullName>
        <ecNumber evidence="4">6.-.-.-</ecNumber>
    </submittedName>
</protein>
<dbReference type="Proteomes" id="UP001595909">
    <property type="component" value="Unassembled WGS sequence"/>
</dbReference>
<evidence type="ECO:0000256" key="1">
    <source>
        <dbReference type="SAM" id="MobiDB-lite"/>
    </source>
</evidence>
<comment type="caution">
    <text evidence="4">The sequence shown here is derived from an EMBL/GenBank/DDBJ whole genome shotgun (WGS) entry which is preliminary data.</text>
</comment>
<sequence>MPVANGQGPVPHGQTPAHEAPDAMAPGTARSGMTEALDELARRREAAEAMGGEQALARHRASGRMPVRERVAALVDPGTWFEIGALAEPEIRREKPVPGDAVVTGFGTLDGRRVGVIGIDATAVAGTTAPISMRKQGRLIEHAQHGGFPLVLLCDADGGRMPDVMGWRFSGLPLDFTSFLGATDGSPAVPRAAAVLGPSYGDSALHAATAHYVVMTRGSSVALSGPSVVEPAIGERVTDDELGGPEAATAAGNAHLVVDTEADALDALGAFLSYLPSNAALPAPASEPVAPARDPAELADVVPTGARAGYDMREVLAAVADAESVLPWADGWGPSLLCALARIEGRPVGIVANQPLVRAGALDPDSLAKEHDFVDLCDTFGLPLVFLHDVPGLMIGSHAERSGILHAYERTVSRIARATVPRVGVVLRKAYGGGHFAMGGRPTGPDFLYAWPTAEMGFMAPETGIRTVHRRALDRLLVDEGPDARDARAAELTAEWVAESEPWEAAAHLSLDDVIAPAATRHVIATSIEIAWGERPHRVGHRGGAS</sequence>
<evidence type="ECO:0000259" key="2">
    <source>
        <dbReference type="PROSITE" id="PS50980"/>
    </source>
</evidence>
<dbReference type="InterPro" id="IPR051047">
    <property type="entry name" value="AccD/PCCB"/>
</dbReference>
<dbReference type="EMBL" id="JBHSIM010000068">
    <property type="protein sequence ID" value="MFC4836650.1"/>
    <property type="molecule type" value="Genomic_DNA"/>
</dbReference>
<accession>A0ABV9RSA7</accession>
<dbReference type="PROSITE" id="PS50980">
    <property type="entry name" value="COA_CT_NTER"/>
    <property type="match status" value="1"/>
</dbReference>
<dbReference type="Gene3D" id="3.90.226.10">
    <property type="entry name" value="2-enoyl-CoA Hydratase, Chain A, domain 1"/>
    <property type="match status" value="2"/>
</dbReference>
<keyword evidence="4" id="KW-0436">Ligase</keyword>
<feature type="region of interest" description="Disordered" evidence="1">
    <location>
        <begin position="1"/>
        <end position="29"/>
    </location>
</feature>
<dbReference type="InterPro" id="IPR029045">
    <property type="entry name" value="ClpP/crotonase-like_dom_sf"/>
</dbReference>
<dbReference type="PANTHER" id="PTHR43842">
    <property type="entry name" value="PROPIONYL-COA CARBOXYLASE BETA CHAIN"/>
    <property type="match status" value="1"/>
</dbReference>
<feature type="domain" description="CoA carboxyltransferase C-terminal" evidence="3">
    <location>
        <begin position="284"/>
        <end position="534"/>
    </location>
</feature>
<name>A0ABV9RSA7_9PSEU</name>
<evidence type="ECO:0000313" key="5">
    <source>
        <dbReference type="Proteomes" id="UP001595909"/>
    </source>
</evidence>
<keyword evidence="5" id="KW-1185">Reference proteome</keyword>
<reference evidence="5" key="1">
    <citation type="journal article" date="2019" name="Int. J. Syst. Evol. Microbiol.">
        <title>The Global Catalogue of Microorganisms (GCM) 10K type strain sequencing project: providing services to taxonomists for standard genome sequencing and annotation.</title>
        <authorList>
            <consortium name="The Broad Institute Genomics Platform"/>
            <consortium name="The Broad Institute Genome Sequencing Center for Infectious Disease"/>
            <person name="Wu L."/>
            <person name="Ma J."/>
        </authorList>
    </citation>
    <scope>NUCLEOTIDE SEQUENCE [LARGE SCALE GENOMIC DNA]</scope>
    <source>
        <strain evidence="5">CCUG 50347</strain>
    </source>
</reference>
<organism evidence="4 5">
    <name type="scientific">Actinomycetospora chibensis</name>
    <dbReference type="NCBI Taxonomy" id="663606"/>
    <lineage>
        <taxon>Bacteria</taxon>
        <taxon>Bacillati</taxon>
        <taxon>Actinomycetota</taxon>
        <taxon>Actinomycetes</taxon>
        <taxon>Pseudonocardiales</taxon>
        <taxon>Pseudonocardiaceae</taxon>
        <taxon>Actinomycetospora</taxon>
    </lineage>
</organism>
<evidence type="ECO:0000313" key="4">
    <source>
        <dbReference type="EMBL" id="MFC4836650.1"/>
    </source>
</evidence>
<dbReference type="InterPro" id="IPR034733">
    <property type="entry name" value="AcCoA_carboxyl_beta"/>
</dbReference>
<dbReference type="GO" id="GO:0016874">
    <property type="term" value="F:ligase activity"/>
    <property type="evidence" value="ECO:0007669"/>
    <property type="project" value="UniProtKB-KW"/>
</dbReference>